<dbReference type="GO" id="GO:0005506">
    <property type="term" value="F:iron ion binding"/>
    <property type="evidence" value="ECO:0007669"/>
    <property type="project" value="InterPro"/>
</dbReference>
<dbReference type="PANTHER" id="PTHR24298">
    <property type="entry name" value="FLAVONOID 3'-MONOOXYGENASE-RELATED"/>
    <property type="match status" value="1"/>
</dbReference>
<comment type="caution">
    <text evidence="6">The sequence shown here is derived from an EMBL/GenBank/DDBJ whole genome shotgun (WGS) entry which is preliminary data.</text>
</comment>
<evidence type="ECO:0000313" key="7">
    <source>
        <dbReference type="Proteomes" id="UP000636709"/>
    </source>
</evidence>
<dbReference type="Pfam" id="PF00067">
    <property type="entry name" value="p450"/>
    <property type="match status" value="1"/>
</dbReference>
<dbReference type="OrthoDB" id="666026at2759"/>
<keyword evidence="7" id="KW-1185">Reference proteome</keyword>
<accession>A0A835AMU0</accession>
<dbReference type="AlphaFoldDB" id="A0A835AMU0"/>
<keyword evidence="5" id="KW-0472">Membrane</keyword>
<comment type="subcellular location">
    <subcellularLocation>
        <location evidence="1">Membrane</location>
        <topology evidence="1">Single-pass membrane protein</topology>
    </subcellularLocation>
</comment>
<keyword evidence="2" id="KW-0812">Transmembrane</keyword>
<dbReference type="InterPro" id="IPR036396">
    <property type="entry name" value="Cyt_P450_sf"/>
</dbReference>
<evidence type="ECO:0000256" key="3">
    <source>
        <dbReference type="ARBA" id="ARBA00022723"/>
    </source>
</evidence>
<evidence type="ECO:0000256" key="1">
    <source>
        <dbReference type="ARBA" id="ARBA00004167"/>
    </source>
</evidence>
<dbReference type="PANTHER" id="PTHR24298:SF442">
    <property type="entry name" value="CYTOCHROME P450"/>
    <property type="match status" value="1"/>
</dbReference>
<dbReference type="InterPro" id="IPR051103">
    <property type="entry name" value="Plant_metabolite_P450s"/>
</dbReference>
<evidence type="ECO:0000256" key="2">
    <source>
        <dbReference type="ARBA" id="ARBA00022692"/>
    </source>
</evidence>
<proteinExistence type="predicted"/>
<name>A0A835AMU0_9POAL</name>
<dbReference type="InterPro" id="IPR001128">
    <property type="entry name" value="Cyt_P450"/>
</dbReference>
<dbReference type="GO" id="GO:0016020">
    <property type="term" value="C:membrane"/>
    <property type="evidence" value="ECO:0007669"/>
    <property type="project" value="UniProtKB-SubCell"/>
</dbReference>
<organism evidence="6 7">
    <name type="scientific">Digitaria exilis</name>
    <dbReference type="NCBI Taxonomy" id="1010633"/>
    <lineage>
        <taxon>Eukaryota</taxon>
        <taxon>Viridiplantae</taxon>
        <taxon>Streptophyta</taxon>
        <taxon>Embryophyta</taxon>
        <taxon>Tracheophyta</taxon>
        <taxon>Spermatophyta</taxon>
        <taxon>Magnoliopsida</taxon>
        <taxon>Liliopsida</taxon>
        <taxon>Poales</taxon>
        <taxon>Poaceae</taxon>
        <taxon>PACMAD clade</taxon>
        <taxon>Panicoideae</taxon>
        <taxon>Panicodae</taxon>
        <taxon>Paniceae</taxon>
        <taxon>Anthephorinae</taxon>
        <taxon>Digitaria</taxon>
    </lineage>
</organism>
<dbReference type="Proteomes" id="UP000636709">
    <property type="component" value="Unassembled WGS sequence"/>
</dbReference>
<evidence type="ECO:0008006" key="8">
    <source>
        <dbReference type="Google" id="ProtNLM"/>
    </source>
</evidence>
<protein>
    <recommendedName>
        <fullName evidence="8">Cytochrome P450</fullName>
    </recommendedName>
</protein>
<reference evidence="6" key="1">
    <citation type="submission" date="2020-07" db="EMBL/GenBank/DDBJ databases">
        <title>Genome sequence and genetic diversity analysis of an under-domesticated orphan crop, white fonio (Digitaria exilis).</title>
        <authorList>
            <person name="Bennetzen J.L."/>
            <person name="Chen S."/>
            <person name="Ma X."/>
            <person name="Wang X."/>
            <person name="Yssel A.E.J."/>
            <person name="Chaluvadi S.R."/>
            <person name="Johnson M."/>
            <person name="Gangashetty P."/>
            <person name="Hamidou F."/>
            <person name="Sanogo M.D."/>
            <person name="Zwaenepoel A."/>
            <person name="Wallace J."/>
            <person name="Van De Peer Y."/>
            <person name="Van Deynze A."/>
        </authorList>
    </citation>
    <scope>NUCLEOTIDE SEQUENCE</scope>
    <source>
        <tissue evidence="6">Leaves</tissue>
    </source>
</reference>
<dbReference type="SUPFAM" id="SSF48264">
    <property type="entry name" value="Cytochrome P450"/>
    <property type="match status" value="1"/>
</dbReference>
<dbReference type="Gene3D" id="1.10.630.10">
    <property type="entry name" value="Cytochrome P450"/>
    <property type="match status" value="1"/>
</dbReference>
<evidence type="ECO:0000256" key="4">
    <source>
        <dbReference type="ARBA" id="ARBA00022989"/>
    </source>
</evidence>
<gene>
    <name evidence="6" type="ORF">HU200_050593</name>
</gene>
<keyword evidence="3" id="KW-0479">Metal-binding</keyword>
<evidence type="ECO:0000313" key="6">
    <source>
        <dbReference type="EMBL" id="KAF8670567.1"/>
    </source>
</evidence>
<evidence type="ECO:0000256" key="5">
    <source>
        <dbReference type="ARBA" id="ARBA00023136"/>
    </source>
</evidence>
<sequence>MHDVVTAGLDSSATTMQWMLAELINHPEAMHKVRDEINVAVVGNDRIAGEADLMRLSYLQAAFKEMLWRTSEFMVPPETAVFINVWAIGRLVDMDESGDGLMCAQKHLLLLHSTPIARLSLFPAVV</sequence>
<dbReference type="EMBL" id="JACEFO010002254">
    <property type="protein sequence ID" value="KAF8670567.1"/>
    <property type="molecule type" value="Genomic_DNA"/>
</dbReference>
<dbReference type="GO" id="GO:0020037">
    <property type="term" value="F:heme binding"/>
    <property type="evidence" value="ECO:0007669"/>
    <property type="project" value="InterPro"/>
</dbReference>
<keyword evidence="4" id="KW-1133">Transmembrane helix</keyword>
<dbReference type="GO" id="GO:0016709">
    <property type="term" value="F:oxidoreductase activity, acting on paired donors, with incorporation or reduction of molecular oxygen, NAD(P)H as one donor, and incorporation of one atom of oxygen"/>
    <property type="evidence" value="ECO:0007669"/>
    <property type="project" value="TreeGrafter"/>
</dbReference>